<evidence type="ECO:0000313" key="3">
    <source>
        <dbReference type="Proteomes" id="UP000320762"/>
    </source>
</evidence>
<proteinExistence type="predicted"/>
<accession>A0A550CM33</accession>
<dbReference type="AlphaFoldDB" id="A0A550CM33"/>
<dbReference type="EMBL" id="VDMD01000004">
    <property type="protein sequence ID" value="TRM65827.1"/>
    <property type="molecule type" value="Genomic_DNA"/>
</dbReference>
<protein>
    <submittedName>
        <fullName evidence="2">Uncharacterized protein</fullName>
    </submittedName>
</protein>
<gene>
    <name evidence="2" type="ORF">BD626DRAFT_192692</name>
</gene>
<feature type="region of interest" description="Disordered" evidence="1">
    <location>
        <begin position="1"/>
        <end position="39"/>
    </location>
</feature>
<feature type="compositionally biased region" description="Basic residues" evidence="1">
    <location>
        <begin position="7"/>
        <end position="22"/>
    </location>
</feature>
<dbReference type="Proteomes" id="UP000320762">
    <property type="component" value="Unassembled WGS sequence"/>
</dbReference>
<evidence type="ECO:0000313" key="2">
    <source>
        <dbReference type="EMBL" id="TRM65827.1"/>
    </source>
</evidence>
<reference evidence="2 3" key="1">
    <citation type="journal article" date="2019" name="New Phytol.">
        <title>Comparative genomics reveals unique wood-decay strategies and fruiting body development in the Schizophyllaceae.</title>
        <authorList>
            <person name="Almasi E."/>
            <person name="Sahu N."/>
            <person name="Krizsan K."/>
            <person name="Balint B."/>
            <person name="Kovacs G.M."/>
            <person name="Kiss B."/>
            <person name="Cseklye J."/>
            <person name="Drula E."/>
            <person name="Henrissat B."/>
            <person name="Nagy I."/>
            <person name="Chovatia M."/>
            <person name="Adam C."/>
            <person name="LaButti K."/>
            <person name="Lipzen A."/>
            <person name="Riley R."/>
            <person name="Grigoriev I.V."/>
            <person name="Nagy L.G."/>
        </authorList>
    </citation>
    <scope>NUCLEOTIDE SEQUENCE [LARGE SCALE GENOMIC DNA]</scope>
    <source>
        <strain evidence="2 3">NL-1724</strain>
    </source>
</reference>
<organism evidence="2 3">
    <name type="scientific">Schizophyllum amplum</name>
    <dbReference type="NCBI Taxonomy" id="97359"/>
    <lineage>
        <taxon>Eukaryota</taxon>
        <taxon>Fungi</taxon>
        <taxon>Dikarya</taxon>
        <taxon>Basidiomycota</taxon>
        <taxon>Agaricomycotina</taxon>
        <taxon>Agaricomycetes</taxon>
        <taxon>Agaricomycetidae</taxon>
        <taxon>Agaricales</taxon>
        <taxon>Schizophyllaceae</taxon>
        <taxon>Schizophyllum</taxon>
    </lineage>
</organism>
<evidence type="ECO:0000256" key="1">
    <source>
        <dbReference type="SAM" id="MobiDB-lite"/>
    </source>
</evidence>
<name>A0A550CM33_9AGAR</name>
<sequence>MGACVKPKARCQHTRQGPKRKTRPECGRSPQGTSPVAEKEETVSTLGQHAMNTMHSVDTYVILDLRPRSVVQSGTAASSFQRVNSAEYAGEWRESLKRNYVSRYNAGGIWGHQVRALTWIRPSFVRADDGRSEMNVRGHMCGAERRGSFQRLYEG</sequence>
<comment type="caution">
    <text evidence="2">The sequence shown here is derived from an EMBL/GenBank/DDBJ whole genome shotgun (WGS) entry which is preliminary data.</text>
</comment>
<keyword evidence="3" id="KW-1185">Reference proteome</keyword>